<proteinExistence type="inferred from homology"/>
<comment type="subcellular location">
    <subcellularLocation>
        <location evidence="7">Cytoplasm</location>
    </subcellularLocation>
</comment>
<accession>A0ABY4ALE7</accession>
<evidence type="ECO:0000256" key="3">
    <source>
        <dbReference type="ARBA" id="ARBA00022723"/>
    </source>
</evidence>
<keyword evidence="2 7" id="KW-0540">Nuclease</keyword>
<dbReference type="HAMAP" id="MF_00009">
    <property type="entry name" value="Endoribonucl_YbeY"/>
    <property type="match status" value="1"/>
</dbReference>
<dbReference type="InterPro" id="IPR023091">
    <property type="entry name" value="MetalPrtase_cat_dom_sf_prd"/>
</dbReference>
<keyword evidence="3 7" id="KW-0479">Metal-binding</keyword>
<dbReference type="NCBIfam" id="TIGR00043">
    <property type="entry name" value="rRNA maturation RNase YbeY"/>
    <property type="match status" value="1"/>
</dbReference>
<dbReference type="PANTHER" id="PTHR46986:SF1">
    <property type="entry name" value="ENDORIBONUCLEASE YBEY, CHLOROPLASTIC"/>
    <property type="match status" value="1"/>
</dbReference>
<keyword evidence="7" id="KW-0698">rRNA processing</keyword>
<organism evidence="8 9">
    <name type="scientific">Orrella daihaiensis</name>
    <dbReference type="NCBI Taxonomy" id="2782176"/>
    <lineage>
        <taxon>Bacteria</taxon>
        <taxon>Pseudomonadati</taxon>
        <taxon>Pseudomonadota</taxon>
        <taxon>Betaproteobacteria</taxon>
        <taxon>Burkholderiales</taxon>
        <taxon>Alcaligenaceae</taxon>
        <taxon>Orrella</taxon>
    </lineage>
</organism>
<evidence type="ECO:0000256" key="7">
    <source>
        <dbReference type="HAMAP-Rule" id="MF_00009"/>
    </source>
</evidence>
<keyword evidence="6 7" id="KW-0862">Zinc</keyword>
<evidence type="ECO:0000256" key="6">
    <source>
        <dbReference type="ARBA" id="ARBA00022833"/>
    </source>
</evidence>
<keyword evidence="7" id="KW-0963">Cytoplasm</keyword>
<evidence type="ECO:0000313" key="8">
    <source>
        <dbReference type="EMBL" id="UOD51103.1"/>
    </source>
</evidence>
<evidence type="ECO:0000313" key="9">
    <source>
        <dbReference type="Proteomes" id="UP000831607"/>
    </source>
</evidence>
<keyword evidence="7" id="KW-0690">Ribosome biogenesis</keyword>
<keyword evidence="5 7" id="KW-0378">Hydrolase</keyword>
<dbReference type="Gene3D" id="3.40.390.30">
    <property type="entry name" value="Metalloproteases ('zincins'), catalytic domain"/>
    <property type="match status" value="1"/>
</dbReference>
<dbReference type="RefSeq" id="WP_243479572.1">
    <property type="nucleotide sequence ID" value="NZ_CP063982.1"/>
</dbReference>
<keyword evidence="9" id="KW-1185">Reference proteome</keyword>
<keyword evidence="4 7" id="KW-0255">Endonuclease</keyword>
<dbReference type="InterPro" id="IPR002036">
    <property type="entry name" value="YbeY"/>
</dbReference>
<dbReference type="PANTHER" id="PTHR46986">
    <property type="entry name" value="ENDORIBONUCLEASE YBEY, CHLOROPLASTIC"/>
    <property type="match status" value="1"/>
</dbReference>
<protein>
    <recommendedName>
        <fullName evidence="7">Endoribonuclease YbeY</fullName>
        <ecNumber evidence="7">3.1.-.-</ecNumber>
    </recommendedName>
</protein>
<evidence type="ECO:0000256" key="4">
    <source>
        <dbReference type="ARBA" id="ARBA00022759"/>
    </source>
</evidence>
<dbReference type="PROSITE" id="PS01306">
    <property type="entry name" value="UPF0054"/>
    <property type="match status" value="1"/>
</dbReference>
<evidence type="ECO:0000256" key="1">
    <source>
        <dbReference type="ARBA" id="ARBA00010875"/>
    </source>
</evidence>
<dbReference type="EMBL" id="CP063982">
    <property type="protein sequence ID" value="UOD51103.1"/>
    <property type="molecule type" value="Genomic_DNA"/>
</dbReference>
<name>A0ABY4ALE7_9BURK</name>
<dbReference type="Proteomes" id="UP000831607">
    <property type="component" value="Chromosome"/>
</dbReference>
<feature type="binding site" evidence="7">
    <location>
        <position position="123"/>
    </location>
    <ligand>
        <name>Zn(2+)</name>
        <dbReference type="ChEBI" id="CHEBI:29105"/>
        <note>catalytic</note>
    </ligand>
</feature>
<dbReference type="EC" id="3.1.-.-" evidence="7"/>
<dbReference type="Pfam" id="PF02130">
    <property type="entry name" value="YbeY"/>
    <property type="match status" value="1"/>
</dbReference>
<comment type="cofactor">
    <cofactor evidence="7">
        <name>Zn(2+)</name>
        <dbReference type="ChEBI" id="CHEBI:29105"/>
    </cofactor>
    <text evidence="7">Binds 1 zinc ion.</text>
</comment>
<dbReference type="InterPro" id="IPR020549">
    <property type="entry name" value="YbeY_CS"/>
</dbReference>
<dbReference type="SUPFAM" id="SSF55486">
    <property type="entry name" value="Metalloproteases ('zincins'), catalytic domain"/>
    <property type="match status" value="1"/>
</dbReference>
<evidence type="ECO:0000256" key="2">
    <source>
        <dbReference type="ARBA" id="ARBA00022722"/>
    </source>
</evidence>
<feature type="binding site" evidence="7">
    <location>
        <position position="127"/>
    </location>
    <ligand>
        <name>Zn(2+)</name>
        <dbReference type="ChEBI" id="CHEBI:29105"/>
        <note>catalytic</note>
    </ligand>
</feature>
<sequence>MTKTLHRTPDLSLSVQYGIDDQNLPRWRIRRWVQRALNAADNKGAKQVSLTVRLVGKAEGRSLNLAYRNKDYATNVLTFQYDEFFAQTGHIMGDIVICKPVLTEEARAQGKPYLHHAAHLIIHGTLHALGYNHLKAREAHEMEALETQILAGLHIPNPYVA</sequence>
<feature type="binding site" evidence="7">
    <location>
        <position position="133"/>
    </location>
    <ligand>
        <name>Zn(2+)</name>
        <dbReference type="ChEBI" id="CHEBI:29105"/>
        <note>catalytic</note>
    </ligand>
</feature>
<comment type="similarity">
    <text evidence="1 7">Belongs to the endoribonuclease YbeY family.</text>
</comment>
<gene>
    <name evidence="7 8" type="primary">ybeY</name>
    <name evidence="8" type="ORF">DHf2319_04160</name>
</gene>
<reference evidence="8 9" key="1">
    <citation type="submission" date="2020-11" db="EMBL/GenBank/DDBJ databases">
        <title>Algicoccus daihaiensis sp.nov., isolated from Daihai Lake in Inner Mongolia.</title>
        <authorList>
            <person name="Kai J."/>
        </authorList>
    </citation>
    <scope>NUCLEOTIDE SEQUENCE [LARGE SCALE GENOMIC DNA]</scope>
    <source>
        <strain evidence="9">f23</strain>
    </source>
</reference>
<evidence type="ECO:0000256" key="5">
    <source>
        <dbReference type="ARBA" id="ARBA00022801"/>
    </source>
</evidence>
<comment type="function">
    <text evidence="7">Single strand-specific metallo-endoribonuclease involved in late-stage 70S ribosome quality control and in maturation of the 3' terminus of the 16S rRNA.</text>
</comment>